<dbReference type="InterPro" id="IPR036237">
    <property type="entry name" value="Xyl_isomerase-like_sf"/>
</dbReference>
<dbReference type="KEGG" id="knv:Pan216_48110"/>
<evidence type="ECO:0000259" key="1">
    <source>
        <dbReference type="Pfam" id="PF01261"/>
    </source>
</evidence>
<proteinExistence type="predicted"/>
<accession>A0A518BAB0</accession>
<gene>
    <name evidence="2" type="primary">iolE_4</name>
    <name evidence="2" type="ORF">Pan216_48110</name>
</gene>
<keyword evidence="2" id="KW-0456">Lyase</keyword>
<dbReference type="GO" id="GO:0050114">
    <property type="term" value="F:myo-inosose-2 dehydratase activity"/>
    <property type="evidence" value="ECO:0007669"/>
    <property type="project" value="UniProtKB-EC"/>
</dbReference>
<dbReference type="Proteomes" id="UP000317093">
    <property type="component" value="Chromosome"/>
</dbReference>
<dbReference type="Pfam" id="PF01261">
    <property type="entry name" value="AP_endonuc_2"/>
    <property type="match status" value="1"/>
</dbReference>
<feature type="domain" description="Xylose isomerase-like TIM barrel" evidence="1">
    <location>
        <begin position="29"/>
        <end position="258"/>
    </location>
</feature>
<dbReference type="Gene3D" id="3.20.20.150">
    <property type="entry name" value="Divalent-metal-dependent TIM barrel enzymes"/>
    <property type="match status" value="1"/>
</dbReference>
<sequence>MAKKTSIGTWAYSVGPYENNPVPFDDVISKLKALGFDGLELGAFPPHPNPDTLTDEASRAEVRSKMADAGLEFSGLAPNLWMHKIVDTDDLKPYYDELDKNIKFAKDLGITMFRVDSLDEPDVVEKVGAEKTLDKVVSVFKEVAKRCGDEGLTVCWEFEPGFCMNKPSEILQVVEQVDAPNFGVLYDTCHANMVAKVGSRQPGEKETLPGGALELLEKLKGKITHVHLIDSDDTLHHDETSSHPPFGEGNLDFDALMPPIMDCGLKHDWWVVDLCFWPGAWEATEKCKKFLDEQRVKYGQ</sequence>
<protein>
    <submittedName>
        <fullName evidence="2">Inosose dehydratase</fullName>
        <ecNumber evidence="2">4.2.1.44</ecNumber>
    </submittedName>
</protein>
<dbReference type="PANTHER" id="PTHR12110">
    <property type="entry name" value="HYDROXYPYRUVATE ISOMERASE"/>
    <property type="match status" value="1"/>
</dbReference>
<dbReference type="InterPro" id="IPR050312">
    <property type="entry name" value="IolE/XylAMocC-like"/>
</dbReference>
<dbReference type="InterPro" id="IPR013022">
    <property type="entry name" value="Xyl_isomerase-like_TIM-brl"/>
</dbReference>
<dbReference type="EC" id="4.2.1.44" evidence="2"/>
<evidence type="ECO:0000313" key="3">
    <source>
        <dbReference type="Proteomes" id="UP000317093"/>
    </source>
</evidence>
<evidence type="ECO:0000313" key="2">
    <source>
        <dbReference type="EMBL" id="QDU63930.1"/>
    </source>
</evidence>
<keyword evidence="3" id="KW-1185">Reference proteome</keyword>
<reference evidence="2 3" key="1">
    <citation type="submission" date="2019-02" db="EMBL/GenBank/DDBJ databases">
        <title>Deep-cultivation of Planctomycetes and their phenomic and genomic characterization uncovers novel biology.</title>
        <authorList>
            <person name="Wiegand S."/>
            <person name="Jogler M."/>
            <person name="Boedeker C."/>
            <person name="Pinto D."/>
            <person name="Vollmers J."/>
            <person name="Rivas-Marin E."/>
            <person name="Kohn T."/>
            <person name="Peeters S.H."/>
            <person name="Heuer A."/>
            <person name="Rast P."/>
            <person name="Oberbeckmann S."/>
            <person name="Bunk B."/>
            <person name="Jeske O."/>
            <person name="Meyerdierks A."/>
            <person name="Storesund J.E."/>
            <person name="Kallscheuer N."/>
            <person name="Luecker S."/>
            <person name="Lage O.M."/>
            <person name="Pohl T."/>
            <person name="Merkel B.J."/>
            <person name="Hornburger P."/>
            <person name="Mueller R.-W."/>
            <person name="Bruemmer F."/>
            <person name="Labrenz M."/>
            <person name="Spormann A.M."/>
            <person name="Op den Camp H."/>
            <person name="Overmann J."/>
            <person name="Amann R."/>
            <person name="Jetten M.S.M."/>
            <person name="Mascher T."/>
            <person name="Medema M.H."/>
            <person name="Devos D.P."/>
            <person name="Kaster A.-K."/>
            <person name="Ovreas L."/>
            <person name="Rohde M."/>
            <person name="Galperin M.Y."/>
            <person name="Jogler C."/>
        </authorList>
    </citation>
    <scope>NUCLEOTIDE SEQUENCE [LARGE SCALE GENOMIC DNA]</scope>
    <source>
        <strain evidence="2 3">Pan216</strain>
    </source>
</reference>
<dbReference type="SUPFAM" id="SSF51658">
    <property type="entry name" value="Xylose isomerase-like"/>
    <property type="match status" value="1"/>
</dbReference>
<dbReference type="EMBL" id="CP036279">
    <property type="protein sequence ID" value="QDU63930.1"/>
    <property type="molecule type" value="Genomic_DNA"/>
</dbReference>
<organism evidence="2 3">
    <name type="scientific">Kolteria novifilia</name>
    <dbReference type="NCBI Taxonomy" id="2527975"/>
    <lineage>
        <taxon>Bacteria</taxon>
        <taxon>Pseudomonadati</taxon>
        <taxon>Planctomycetota</taxon>
        <taxon>Planctomycetia</taxon>
        <taxon>Kolteriales</taxon>
        <taxon>Kolteriaceae</taxon>
        <taxon>Kolteria</taxon>
    </lineage>
</organism>
<dbReference type="AlphaFoldDB" id="A0A518BAB0"/>
<name>A0A518BAB0_9BACT</name>
<dbReference type="RefSeq" id="WP_419192877.1">
    <property type="nucleotide sequence ID" value="NZ_CP036279.1"/>
</dbReference>